<dbReference type="OMA" id="GRQWFPA"/>
<feature type="compositionally biased region" description="Polar residues" evidence="1">
    <location>
        <begin position="808"/>
        <end position="817"/>
    </location>
</feature>
<dbReference type="OrthoDB" id="265892at2759"/>
<keyword evidence="3" id="KW-1185">Reference proteome</keyword>
<feature type="region of interest" description="Disordered" evidence="1">
    <location>
        <begin position="488"/>
        <end position="672"/>
    </location>
</feature>
<feature type="region of interest" description="Disordered" evidence="1">
    <location>
        <begin position="1564"/>
        <end position="1592"/>
    </location>
</feature>
<dbReference type="Proteomes" id="UP000037923">
    <property type="component" value="Unassembled WGS sequence"/>
</dbReference>
<feature type="compositionally biased region" description="Low complexity" evidence="1">
    <location>
        <begin position="1386"/>
        <end position="1396"/>
    </location>
</feature>
<name>A0A0N0DXN2_LEPPY</name>
<dbReference type="EMBL" id="LGTL01000004">
    <property type="protein sequence ID" value="KPA83151.1"/>
    <property type="molecule type" value="Genomic_DNA"/>
</dbReference>
<feature type="region of interest" description="Disordered" evidence="1">
    <location>
        <begin position="434"/>
        <end position="453"/>
    </location>
</feature>
<feature type="region of interest" description="Disordered" evidence="1">
    <location>
        <begin position="1376"/>
        <end position="1403"/>
    </location>
</feature>
<protein>
    <submittedName>
        <fullName evidence="2">Uncharacterized protein</fullName>
    </submittedName>
</protein>
<feature type="compositionally biased region" description="Polar residues" evidence="1">
    <location>
        <begin position="1931"/>
        <end position="1947"/>
    </location>
</feature>
<feature type="region of interest" description="Disordered" evidence="1">
    <location>
        <begin position="937"/>
        <end position="1038"/>
    </location>
</feature>
<feature type="compositionally biased region" description="Low complexity" evidence="1">
    <location>
        <begin position="1478"/>
        <end position="1488"/>
    </location>
</feature>
<comment type="caution">
    <text evidence="2">The sequence shown here is derived from an EMBL/GenBank/DDBJ whole genome shotgun (WGS) entry which is preliminary data.</text>
</comment>
<feature type="compositionally biased region" description="Low complexity" evidence="1">
    <location>
        <begin position="85"/>
        <end position="98"/>
    </location>
</feature>
<proteinExistence type="predicted"/>
<feature type="compositionally biased region" description="Basic and acidic residues" evidence="1">
    <location>
        <begin position="793"/>
        <end position="807"/>
    </location>
</feature>
<accession>A0A0N0DXN2</accession>
<feature type="compositionally biased region" description="Basic and acidic residues" evidence="1">
    <location>
        <begin position="1879"/>
        <end position="1893"/>
    </location>
</feature>
<feature type="region of interest" description="Disordered" evidence="1">
    <location>
        <begin position="1141"/>
        <end position="1183"/>
    </location>
</feature>
<feature type="compositionally biased region" description="Basic and acidic residues" evidence="1">
    <location>
        <begin position="894"/>
        <end position="908"/>
    </location>
</feature>
<feature type="compositionally biased region" description="Polar residues" evidence="1">
    <location>
        <begin position="1829"/>
        <end position="1846"/>
    </location>
</feature>
<feature type="region of interest" description="Disordered" evidence="1">
    <location>
        <begin position="1816"/>
        <end position="1961"/>
    </location>
</feature>
<dbReference type="GeneID" id="26903138"/>
<feature type="compositionally biased region" description="Polar residues" evidence="1">
    <location>
        <begin position="492"/>
        <end position="510"/>
    </location>
</feature>
<evidence type="ECO:0000313" key="2">
    <source>
        <dbReference type="EMBL" id="KPA83151.1"/>
    </source>
</evidence>
<feature type="compositionally biased region" description="Low complexity" evidence="1">
    <location>
        <begin position="192"/>
        <end position="201"/>
    </location>
</feature>
<feature type="compositionally biased region" description="Basic and acidic residues" evidence="1">
    <location>
        <begin position="1570"/>
        <end position="1587"/>
    </location>
</feature>
<organism evidence="2 3">
    <name type="scientific">Leptomonas pyrrhocoris</name>
    <name type="common">Firebug parasite</name>
    <dbReference type="NCBI Taxonomy" id="157538"/>
    <lineage>
        <taxon>Eukaryota</taxon>
        <taxon>Discoba</taxon>
        <taxon>Euglenozoa</taxon>
        <taxon>Kinetoplastea</taxon>
        <taxon>Metakinetoplastina</taxon>
        <taxon>Trypanosomatida</taxon>
        <taxon>Trypanosomatidae</taxon>
        <taxon>Leishmaniinae</taxon>
        <taxon>Leptomonas</taxon>
    </lineage>
</organism>
<feature type="compositionally biased region" description="Low complexity" evidence="1">
    <location>
        <begin position="745"/>
        <end position="767"/>
    </location>
</feature>
<feature type="region of interest" description="Disordered" evidence="1">
    <location>
        <begin position="1539"/>
        <end position="1558"/>
    </location>
</feature>
<feature type="compositionally biased region" description="Polar residues" evidence="1">
    <location>
        <begin position="229"/>
        <end position="246"/>
    </location>
</feature>
<feature type="region of interest" description="Disordered" evidence="1">
    <location>
        <begin position="2038"/>
        <end position="2096"/>
    </location>
</feature>
<feature type="compositionally biased region" description="Basic and acidic residues" evidence="1">
    <location>
        <begin position="167"/>
        <end position="179"/>
    </location>
</feature>
<feature type="compositionally biased region" description="Basic and acidic residues" evidence="1">
    <location>
        <begin position="1630"/>
        <end position="1640"/>
    </location>
</feature>
<feature type="compositionally biased region" description="Polar residues" evidence="1">
    <location>
        <begin position="1855"/>
        <end position="1866"/>
    </location>
</feature>
<feature type="region of interest" description="Disordered" evidence="1">
    <location>
        <begin position="1478"/>
        <end position="1509"/>
    </location>
</feature>
<dbReference type="VEuPathDB" id="TriTrypDB:LpyrH10_04_3970"/>
<evidence type="ECO:0000256" key="1">
    <source>
        <dbReference type="SAM" id="MobiDB-lite"/>
    </source>
</evidence>
<feature type="region of interest" description="Disordered" evidence="1">
    <location>
        <begin position="1607"/>
        <end position="1644"/>
    </location>
</feature>
<dbReference type="CDD" id="cd04508">
    <property type="entry name" value="Tudor_SF"/>
    <property type="match status" value="1"/>
</dbReference>
<dbReference type="RefSeq" id="XP_015661590.1">
    <property type="nucleotide sequence ID" value="XM_015799988.1"/>
</dbReference>
<feature type="compositionally biased region" description="Polar residues" evidence="1">
    <location>
        <begin position="1141"/>
        <end position="1152"/>
    </location>
</feature>
<feature type="compositionally biased region" description="Low complexity" evidence="1">
    <location>
        <begin position="609"/>
        <end position="621"/>
    </location>
</feature>
<feature type="compositionally biased region" description="Polar residues" evidence="1">
    <location>
        <begin position="2045"/>
        <end position="2057"/>
    </location>
</feature>
<feature type="compositionally biased region" description="Polar residues" evidence="1">
    <location>
        <begin position="1540"/>
        <end position="1549"/>
    </location>
</feature>
<feature type="compositionally biased region" description="Low complexity" evidence="1">
    <location>
        <begin position="558"/>
        <end position="581"/>
    </location>
</feature>
<feature type="region of interest" description="Disordered" evidence="1">
    <location>
        <begin position="889"/>
        <end position="923"/>
    </location>
</feature>
<feature type="region of interest" description="Disordered" evidence="1">
    <location>
        <begin position="1"/>
        <end position="251"/>
    </location>
</feature>
<sequence>MPPKGGKTYAGKRNEDTQRLLGDARVTAPATTAGTLDRRPHHLVSRLHPPWNAPAGPGTTSGGGSTSDNNGGHHPPLHAGGAGATAGRNAGASATASNKPAVTARGRAALPTRLAGRIAGAPQEERKNCVASSNTARGTAVGKRNAVPITAGQKRSRSPSASNPIKVDAKDSVEEKGEDAAESNTKDVLAGTSSQTSSISPSPLPMVAESKVWHGGVGDGSSSGGSNSAAQMKSATEHQQTSSAETHATFDPARVTATTMTTTPNSTVLTANIESNSVSPQKLPPQNPTASVAASKMAFRDTVDDGGDIDDGVVWSSQGAAATQNAAEPDSISPLPHRMPETHVLGELPDRASVTPARPTRAAAMAAIHAPSEKEAPQQMRAFVTEEAEEDEESELLGELFNSNDVAAHAAYRETNLSKRIQQIIGEETENQIASTGPATPSLLPSHEGVSPVQCDRSPGTGVGVMAANMAAVRLAETLAVQDLSLLPEESGNPTTQGEVFSILPSSSPELHTPRRVPRTDLAHNHHSATGEDEEAKQRDAKELVLGEGLVSPPVKRATATPQQAAQETAAAITAGTASTAVGNSETRKNKNNAVQRELHPPPPLPDGLSASSTSDSSLASHTPPRVAAAPRAHGETDAEASPPPPISSLPSTLDDGCWKEDEQTPLRTPPSTFAVAQRHDTADFSGPLAKAAAAAAKDAPSALQDTVPIDPFLHTPPQFRQQGAARRTAVLRKGSEATSEPVIATVTSTSAVAANSKTNNSSGRNRSPPRRAVGRGNGRRSASTSPSPPRTDGTKQHASMDADRTRGSNNTHTNACNGADVDPAVLRVGTRVEGRWGRQWFPAVVSETPRNGFVQIEWVEDASLLHVRLREVRLPPGASVAVTAGAAGATASAKEEEGSTKTADKRGVSSLPSEGPVNEGGAAVLTATQLVELMEEEDAEDSRGEVKHRSTTRASTVAAAEKGKKPMTTLVRRSADRRDGEEKQAEIREEEEEDVLSNEPTLRTRPPRKGSTTPLTTSSAVPSSPQIPPPPLSTRDERTTPTVTIAAGLNLVQQEKLALPSETAPSALCIYLAPSVRRELLNGTCNPTGGSATGTEVQRNTELQRILHFLTSAGATLISSLAQADNVAAEMCDSASAATLLQRPPTTTAERSSSSLSSLGDGGSSITAAGRRKTVGRVPLPRKSGFTSTSAAKKFFIFLVSTPSSPSSALDSDVGARVPLYHLPDVCVAHAFGVSAIHASWLWSVVPGALHVKLPTAKYQLELSRDSLHFSTEDSVMGNASPTGETATALPLRLMPFPSNQRWLSGTSVQFVERDDEMEMWLNAAGAVVTAEPPPPPPPTAALFPHPVTSETENISAVSAGDPLPAVAAAAAHRLSASVTRKQQQRQQQQSPPRKQSCEEKLPDLVYVRESGVTVPVDLKRLGDIPVLRLPWLVSGIEYNYRARCCRVSGEEVEKRNEGTESPPLLASVWEGMQKAMQAAAAAAARSQSRKRRSTTPPEKDGTMESPSVSYGVEAQAAHADARTWTVMDSVAGAPMAESTVTAASSGAPQPADQRMNDSLTAEGNAKQVDMRSPDPKRPPLHESGRTAKNAQARAAATLLLGRPTATAAEDAQKTAHDRGGGDGVQSTEEGKGKPEGKASIKLGDANDEVDPAASSLCSATPHQPLQPPVCAHPPIAVGEDYYFSIGVPSASTINVGPTQLAAMPATTVALGRVVAIAPNRQRGDSAAGSLSAVSRDDTASGTSACCLVDLQLYKAKYVSMHVDPRSGEVVHQTTLYLSPQHTIVPPSSLLFGIPVYVITAAARQHVYLLEEEDGEDAPPVGLPFRPTGTQQRPTHGGRTDTSCAATFPLSPRPNHSATVSASPAPNSPFPRRGAKQQFREGHDKVNTKGEIDTTTQQGSLNATDRLHIYPSHGGAVSLTSATGEPPEQGSPSDQANSIPSESVHGTTIDDHGAASSSVPRPVQVVELEGRLPYAAVVSRHAVQGNRGPSSQGRIALGNAVPSARVLSQLPVEIEGRTVLLRPSSQIFFYPRRSLSLSERSPSMPTHRSSQAQRADSPSRAPPASDEADVHQRKRRKIDASANPAVHRTADRDSSEELIAEAPLAGQVELMREMDGMVDVVVHTSQPNSVFGGSKMYRVTPDMIVDVSP</sequence>
<feature type="compositionally biased region" description="Basic and acidic residues" evidence="1">
    <location>
        <begin position="1612"/>
        <end position="1622"/>
    </location>
</feature>
<evidence type="ECO:0000313" key="3">
    <source>
        <dbReference type="Proteomes" id="UP000037923"/>
    </source>
</evidence>
<feature type="compositionally biased region" description="Basic and acidic residues" evidence="1">
    <location>
        <begin position="974"/>
        <end position="988"/>
    </location>
</feature>
<gene>
    <name evidence="2" type="ORF">ABB37_02847</name>
</gene>
<feature type="region of interest" description="Disordered" evidence="1">
    <location>
        <begin position="715"/>
        <end position="820"/>
    </location>
</feature>
<feature type="compositionally biased region" description="Polar residues" evidence="1">
    <location>
        <begin position="1894"/>
        <end position="1904"/>
    </location>
</feature>
<reference evidence="2 3" key="1">
    <citation type="submission" date="2015-07" db="EMBL/GenBank/DDBJ databases">
        <title>High-quality genome of monoxenous trypanosomatid Leptomonas pyrrhocoris.</title>
        <authorList>
            <person name="Flegontov P."/>
            <person name="Butenko A."/>
            <person name="Firsov S."/>
            <person name="Vlcek C."/>
            <person name="Logacheva M.D."/>
            <person name="Field M."/>
            <person name="Filatov D."/>
            <person name="Flegontova O."/>
            <person name="Gerasimov E."/>
            <person name="Jackson A.P."/>
            <person name="Kelly S."/>
            <person name="Opperdoes F."/>
            <person name="O'Reilly A."/>
            <person name="Votypka J."/>
            <person name="Yurchenko V."/>
            <person name="Lukes J."/>
        </authorList>
    </citation>
    <scope>NUCLEOTIDE SEQUENCE [LARGE SCALE GENOMIC DNA]</scope>
    <source>
        <strain evidence="2">H10</strain>
    </source>
</reference>
<feature type="compositionally biased region" description="Basic and acidic residues" evidence="1">
    <location>
        <begin position="536"/>
        <end position="545"/>
    </location>
</feature>